<reference evidence="1 2" key="2">
    <citation type="journal article" date="2022" name="Mol. Ecol. Resour.">
        <title>The genomes of chicory, endive, great burdock and yacon provide insights into Asteraceae paleo-polyploidization history and plant inulin production.</title>
        <authorList>
            <person name="Fan W."/>
            <person name="Wang S."/>
            <person name="Wang H."/>
            <person name="Wang A."/>
            <person name="Jiang F."/>
            <person name="Liu H."/>
            <person name="Zhao H."/>
            <person name="Xu D."/>
            <person name="Zhang Y."/>
        </authorList>
    </citation>
    <scope>NUCLEOTIDE SEQUENCE [LARGE SCALE GENOMIC DNA]</scope>
    <source>
        <strain evidence="2">cv. Punajuju</strain>
        <tissue evidence="1">Leaves</tissue>
    </source>
</reference>
<protein>
    <submittedName>
        <fullName evidence="1">Uncharacterized protein</fullName>
    </submittedName>
</protein>
<evidence type="ECO:0000313" key="2">
    <source>
        <dbReference type="Proteomes" id="UP001055811"/>
    </source>
</evidence>
<accession>A0ACB9F296</accession>
<reference evidence="2" key="1">
    <citation type="journal article" date="2022" name="Mol. Ecol. Resour.">
        <title>The genomes of chicory, endive, great burdock and yacon provide insights into Asteraceae palaeo-polyploidization history and plant inulin production.</title>
        <authorList>
            <person name="Fan W."/>
            <person name="Wang S."/>
            <person name="Wang H."/>
            <person name="Wang A."/>
            <person name="Jiang F."/>
            <person name="Liu H."/>
            <person name="Zhao H."/>
            <person name="Xu D."/>
            <person name="Zhang Y."/>
        </authorList>
    </citation>
    <scope>NUCLEOTIDE SEQUENCE [LARGE SCALE GENOMIC DNA]</scope>
    <source>
        <strain evidence="2">cv. Punajuju</strain>
    </source>
</reference>
<keyword evidence="2" id="KW-1185">Reference proteome</keyword>
<organism evidence="1 2">
    <name type="scientific">Cichorium intybus</name>
    <name type="common">Chicory</name>
    <dbReference type="NCBI Taxonomy" id="13427"/>
    <lineage>
        <taxon>Eukaryota</taxon>
        <taxon>Viridiplantae</taxon>
        <taxon>Streptophyta</taxon>
        <taxon>Embryophyta</taxon>
        <taxon>Tracheophyta</taxon>
        <taxon>Spermatophyta</taxon>
        <taxon>Magnoliopsida</taxon>
        <taxon>eudicotyledons</taxon>
        <taxon>Gunneridae</taxon>
        <taxon>Pentapetalae</taxon>
        <taxon>asterids</taxon>
        <taxon>campanulids</taxon>
        <taxon>Asterales</taxon>
        <taxon>Asteraceae</taxon>
        <taxon>Cichorioideae</taxon>
        <taxon>Cichorieae</taxon>
        <taxon>Cichoriinae</taxon>
        <taxon>Cichorium</taxon>
    </lineage>
</organism>
<name>A0ACB9F296_CICIN</name>
<proteinExistence type="predicted"/>
<dbReference type="Proteomes" id="UP001055811">
    <property type="component" value="Linkage Group LG03"/>
</dbReference>
<dbReference type="EMBL" id="CM042011">
    <property type="protein sequence ID" value="KAI3765242.1"/>
    <property type="molecule type" value="Genomic_DNA"/>
</dbReference>
<gene>
    <name evidence="1" type="ORF">L2E82_15272</name>
</gene>
<evidence type="ECO:0000313" key="1">
    <source>
        <dbReference type="EMBL" id="KAI3765242.1"/>
    </source>
</evidence>
<sequence length="73" mass="8918">MNKYLLMLITFSFMNKYLLMLITFSFILFTFCNIVLLFLFPRKKIILCCRHVVYSRVYVMQCTRKELGIQEYI</sequence>
<comment type="caution">
    <text evidence="1">The sequence shown here is derived from an EMBL/GenBank/DDBJ whole genome shotgun (WGS) entry which is preliminary data.</text>
</comment>